<feature type="region of interest" description="Disordered" evidence="1">
    <location>
        <begin position="140"/>
        <end position="182"/>
    </location>
</feature>
<sequence length="182" mass="20240">MRRKASRWGSAIAFAFFGYVAYRYATPSDLGPLGYILLGLLTVKLVLALIYTPKRRPRVRREDLLDAAVIVPIYNEDPEILRRCLMTIAEQSEPPRTVMVVDDGSSSDDAARVAESLSGTFIEHNIRLLVLRQPRNMGKREALAGVSSPRRTPTSTSVSTATPSWTSTPSKSCSRPCTRTRR</sequence>
<dbReference type="RefSeq" id="WP_344244584.1">
    <property type="nucleotide sequence ID" value="NZ_BAAAHH010000032.1"/>
</dbReference>
<evidence type="ECO:0000313" key="4">
    <source>
        <dbReference type="EMBL" id="GAA0964052.1"/>
    </source>
</evidence>
<keyword evidence="5" id="KW-1185">Reference proteome</keyword>
<proteinExistence type="predicted"/>
<dbReference type="Pfam" id="PF00535">
    <property type="entry name" value="Glycos_transf_2"/>
    <property type="match status" value="1"/>
</dbReference>
<feature type="transmembrane region" description="Helical" evidence="2">
    <location>
        <begin position="33"/>
        <end position="51"/>
    </location>
</feature>
<reference evidence="5" key="1">
    <citation type="journal article" date="2019" name="Int. J. Syst. Evol. Microbiol.">
        <title>The Global Catalogue of Microorganisms (GCM) 10K type strain sequencing project: providing services to taxonomists for standard genome sequencing and annotation.</title>
        <authorList>
            <consortium name="The Broad Institute Genomics Platform"/>
            <consortium name="The Broad Institute Genome Sequencing Center for Infectious Disease"/>
            <person name="Wu L."/>
            <person name="Ma J."/>
        </authorList>
    </citation>
    <scope>NUCLEOTIDE SEQUENCE [LARGE SCALE GENOMIC DNA]</scope>
    <source>
        <strain evidence="5">JCM 10696</strain>
    </source>
</reference>
<organism evidence="4 5">
    <name type="scientific">Actinocorallia libanotica</name>
    <dbReference type="NCBI Taxonomy" id="46162"/>
    <lineage>
        <taxon>Bacteria</taxon>
        <taxon>Bacillati</taxon>
        <taxon>Actinomycetota</taxon>
        <taxon>Actinomycetes</taxon>
        <taxon>Streptosporangiales</taxon>
        <taxon>Thermomonosporaceae</taxon>
        <taxon>Actinocorallia</taxon>
    </lineage>
</organism>
<keyword evidence="2" id="KW-1133">Transmembrane helix</keyword>
<evidence type="ECO:0000256" key="2">
    <source>
        <dbReference type="SAM" id="Phobius"/>
    </source>
</evidence>
<dbReference type="InterPro" id="IPR029044">
    <property type="entry name" value="Nucleotide-diphossugar_trans"/>
</dbReference>
<feature type="domain" description="Glycosyltransferase 2-like" evidence="3">
    <location>
        <begin position="69"/>
        <end position="143"/>
    </location>
</feature>
<gene>
    <name evidence="4" type="ORF">GCM10009550_61050</name>
</gene>
<protein>
    <recommendedName>
        <fullName evidence="3">Glycosyltransferase 2-like domain-containing protein</fullName>
    </recommendedName>
</protein>
<keyword evidence="2" id="KW-0472">Membrane</keyword>
<name>A0ABP4CDZ2_9ACTN</name>
<feature type="compositionally biased region" description="Low complexity" evidence="1">
    <location>
        <begin position="147"/>
        <end position="175"/>
    </location>
</feature>
<dbReference type="InterPro" id="IPR001173">
    <property type="entry name" value="Glyco_trans_2-like"/>
</dbReference>
<dbReference type="Gene3D" id="3.90.550.10">
    <property type="entry name" value="Spore Coat Polysaccharide Biosynthesis Protein SpsA, Chain A"/>
    <property type="match status" value="1"/>
</dbReference>
<dbReference type="SUPFAM" id="SSF53448">
    <property type="entry name" value="Nucleotide-diphospho-sugar transferases"/>
    <property type="match status" value="1"/>
</dbReference>
<comment type="caution">
    <text evidence="4">The sequence shown here is derived from an EMBL/GenBank/DDBJ whole genome shotgun (WGS) entry which is preliminary data.</text>
</comment>
<evidence type="ECO:0000259" key="3">
    <source>
        <dbReference type="Pfam" id="PF00535"/>
    </source>
</evidence>
<dbReference type="Proteomes" id="UP001500665">
    <property type="component" value="Unassembled WGS sequence"/>
</dbReference>
<keyword evidence="2" id="KW-0812">Transmembrane</keyword>
<evidence type="ECO:0000256" key="1">
    <source>
        <dbReference type="SAM" id="MobiDB-lite"/>
    </source>
</evidence>
<accession>A0ABP4CDZ2</accession>
<evidence type="ECO:0000313" key="5">
    <source>
        <dbReference type="Proteomes" id="UP001500665"/>
    </source>
</evidence>
<dbReference type="EMBL" id="BAAAHH010000032">
    <property type="protein sequence ID" value="GAA0964052.1"/>
    <property type="molecule type" value="Genomic_DNA"/>
</dbReference>